<evidence type="ECO:0000313" key="4">
    <source>
        <dbReference type="EMBL" id="TCU62464.1"/>
    </source>
</evidence>
<dbReference type="EMBL" id="SMBP01000004">
    <property type="protein sequence ID" value="TCU62464.1"/>
    <property type="molecule type" value="Genomic_DNA"/>
</dbReference>
<dbReference type="InterPro" id="IPR029479">
    <property type="entry name" value="Nitroreductase"/>
</dbReference>
<evidence type="ECO:0000256" key="1">
    <source>
        <dbReference type="ARBA" id="ARBA00007118"/>
    </source>
</evidence>
<evidence type="ECO:0000259" key="3">
    <source>
        <dbReference type="Pfam" id="PF00881"/>
    </source>
</evidence>
<evidence type="ECO:0000256" key="2">
    <source>
        <dbReference type="ARBA" id="ARBA00023002"/>
    </source>
</evidence>
<keyword evidence="2" id="KW-0560">Oxidoreductase</keyword>
<dbReference type="Proteomes" id="UP000295773">
    <property type="component" value="Unassembled WGS sequence"/>
</dbReference>
<sequence>MMEMQKVLEQRRSIRKYQDKPIKKEVVEELLHAALLAPTWKNSQTGRYYVVMDKDKLEQVKKEGLAPFNAENTKDAPVLIVTTFVKDRSGYERNGEPSNELGNGWGCYDLGLQNENLLLKATDLGLSTLVMGIRDADRLREMLSISEEEIIVSVIAVGYGDATPTMPKRKEISEFVTFY</sequence>
<name>A0A4R3TMB5_9FIRM</name>
<feature type="domain" description="Nitroreductase" evidence="3">
    <location>
        <begin position="9"/>
        <end position="159"/>
    </location>
</feature>
<dbReference type="Pfam" id="PF00881">
    <property type="entry name" value="Nitroreductase"/>
    <property type="match status" value="1"/>
</dbReference>
<proteinExistence type="inferred from homology"/>
<reference evidence="4 5" key="1">
    <citation type="submission" date="2019-03" db="EMBL/GenBank/DDBJ databases">
        <title>Genomic Encyclopedia of Type Strains, Phase IV (KMG-IV): sequencing the most valuable type-strain genomes for metagenomic binning, comparative biology and taxonomic classification.</title>
        <authorList>
            <person name="Goeker M."/>
        </authorList>
    </citation>
    <scope>NUCLEOTIDE SEQUENCE [LARGE SCALE GENOMIC DNA]</scope>
    <source>
        <strain evidence="4 5">DSM 29481</strain>
    </source>
</reference>
<protein>
    <submittedName>
        <fullName evidence="4">Nitroreductase</fullName>
    </submittedName>
</protein>
<keyword evidence="5" id="KW-1185">Reference proteome</keyword>
<dbReference type="GO" id="GO:0016491">
    <property type="term" value="F:oxidoreductase activity"/>
    <property type="evidence" value="ECO:0007669"/>
    <property type="project" value="UniProtKB-KW"/>
</dbReference>
<organism evidence="4 5">
    <name type="scientific">Longicatena caecimuris</name>
    <dbReference type="NCBI Taxonomy" id="1796635"/>
    <lineage>
        <taxon>Bacteria</taxon>
        <taxon>Bacillati</taxon>
        <taxon>Bacillota</taxon>
        <taxon>Erysipelotrichia</taxon>
        <taxon>Erysipelotrichales</taxon>
        <taxon>Erysipelotrichaceae</taxon>
        <taxon>Longicatena</taxon>
    </lineage>
</organism>
<evidence type="ECO:0000313" key="5">
    <source>
        <dbReference type="Proteomes" id="UP000295773"/>
    </source>
</evidence>
<accession>A0A4R3TMB5</accession>
<dbReference type="AlphaFoldDB" id="A0A4R3TMB5"/>
<dbReference type="Gene3D" id="3.40.109.10">
    <property type="entry name" value="NADH Oxidase"/>
    <property type="match status" value="2"/>
</dbReference>
<dbReference type="GeneID" id="73797011"/>
<dbReference type="RefSeq" id="WP_017144737.1">
    <property type="nucleotide sequence ID" value="NZ_AP024510.1"/>
</dbReference>
<dbReference type="PANTHER" id="PTHR43673">
    <property type="entry name" value="NAD(P)H NITROREDUCTASE YDGI-RELATED"/>
    <property type="match status" value="1"/>
</dbReference>
<gene>
    <name evidence="4" type="ORF">EDD61_104103</name>
</gene>
<dbReference type="PANTHER" id="PTHR43673:SF10">
    <property type="entry name" value="NADH DEHYDROGENASE_NAD(P)H NITROREDUCTASE XCC3605-RELATED"/>
    <property type="match status" value="1"/>
</dbReference>
<dbReference type="InterPro" id="IPR000415">
    <property type="entry name" value="Nitroreductase-like"/>
</dbReference>
<comment type="similarity">
    <text evidence="1">Belongs to the nitroreductase family.</text>
</comment>
<dbReference type="SUPFAM" id="SSF55469">
    <property type="entry name" value="FMN-dependent nitroreductase-like"/>
    <property type="match status" value="1"/>
</dbReference>
<dbReference type="CDD" id="cd02136">
    <property type="entry name" value="PnbA_NfnB-like"/>
    <property type="match status" value="1"/>
</dbReference>
<comment type="caution">
    <text evidence="4">The sequence shown here is derived from an EMBL/GenBank/DDBJ whole genome shotgun (WGS) entry which is preliminary data.</text>
</comment>